<evidence type="ECO:0000313" key="2">
    <source>
        <dbReference type="Proteomes" id="UP000245391"/>
    </source>
</evidence>
<gene>
    <name evidence="1" type="ORF">DF947_04410</name>
</gene>
<dbReference type="AlphaFoldDB" id="A0A317F8H0"/>
<organism evidence="1 2">
    <name type="scientific">Pedobacter paludis</name>
    <dbReference type="NCBI Taxonomy" id="2203212"/>
    <lineage>
        <taxon>Bacteria</taxon>
        <taxon>Pseudomonadati</taxon>
        <taxon>Bacteroidota</taxon>
        <taxon>Sphingobacteriia</taxon>
        <taxon>Sphingobacteriales</taxon>
        <taxon>Sphingobacteriaceae</taxon>
        <taxon>Pedobacter</taxon>
    </lineage>
</organism>
<keyword evidence="2" id="KW-1185">Reference proteome</keyword>
<sequence length="252" mass="28984">MKKIIITIFLTVNLAVVFGQDLTTQQKKIVSDFIDCVKKNDRTKIGNKISYPFRRAYPIPSIKNKEAFLKRYNEVFDDQLRKMIIQSEPVKDWSAVGWRGIMLHNGDVWLNYDGRLLSVNYQSAGEAKKQQELIKQDKAQLHESIQVFEKPVQLLETAQYRIRIDDMGNGHYRYASWKLLSKMSDKPDIVILNGTYIPDGSGGNHSFKFTRGAFIYECDIVVMGEQNSPPAYLKVYKGNQELISQKAKLVNP</sequence>
<dbReference type="EMBL" id="QGNY01000001">
    <property type="protein sequence ID" value="PWS33858.1"/>
    <property type="molecule type" value="Genomic_DNA"/>
</dbReference>
<proteinExistence type="predicted"/>
<accession>A0A317F8H0</accession>
<dbReference type="OrthoDB" id="7433394at2"/>
<dbReference type="Proteomes" id="UP000245391">
    <property type="component" value="Unassembled WGS sequence"/>
</dbReference>
<evidence type="ECO:0000313" key="1">
    <source>
        <dbReference type="EMBL" id="PWS33858.1"/>
    </source>
</evidence>
<reference evidence="2" key="1">
    <citation type="submission" date="2018-05" db="EMBL/GenBank/DDBJ databases">
        <title>Pedobacter paludis sp. nov., isolated from wetland soil.</title>
        <authorList>
            <person name="Zhang Y."/>
        </authorList>
    </citation>
    <scope>NUCLEOTIDE SEQUENCE [LARGE SCALE GENOMIC DNA]</scope>
    <source>
        <strain evidence="2">R-8</strain>
    </source>
</reference>
<name>A0A317F8H0_9SPHI</name>
<comment type="caution">
    <text evidence="1">The sequence shown here is derived from an EMBL/GenBank/DDBJ whole genome shotgun (WGS) entry which is preliminary data.</text>
</comment>
<dbReference type="RefSeq" id="WP_109928438.1">
    <property type="nucleotide sequence ID" value="NZ_QGNY01000001.1"/>
</dbReference>
<protein>
    <submittedName>
        <fullName evidence="1">Uncharacterized protein</fullName>
    </submittedName>
</protein>